<keyword evidence="1" id="KW-0479">Metal-binding</keyword>
<evidence type="ECO:0000256" key="3">
    <source>
        <dbReference type="ARBA" id="ARBA00022833"/>
    </source>
</evidence>
<dbReference type="SUPFAM" id="SSF57850">
    <property type="entry name" value="RING/U-box"/>
    <property type="match status" value="1"/>
</dbReference>
<dbReference type="InterPro" id="IPR013083">
    <property type="entry name" value="Znf_RING/FYVE/PHD"/>
</dbReference>
<dbReference type="GO" id="GO:0061630">
    <property type="term" value="F:ubiquitin protein ligase activity"/>
    <property type="evidence" value="ECO:0007669"/>
    <property type="project" value="TreeGrafter"/>
</dbReference>
<dbReference type="Pfam" id="PF13639">
    <property type="entry name" value="zf-RING_2"/>
    <property type="match status" value="1"/>
</dbReference>
<dbReference type="PANTHER" id="PTHR45969:SF69">
    <property type="entry name" value="FINGER DOMAIN PROTEIN, PUTATIVE (AFU_ORTHOLOGUE AFUA_3G12190)-RELATED"/>
    <property type="match status" value="1"/>
</dbReference>
<reference evidence="6" key="1">
    <citation type="submission" date="2020-01" db="EMBL/GenBank/DDBJ databases">
        <authorList>
            <consortium name="DOE Joint Genome Institute"/>
            <person name="Haridas S."/>
            <person name="Albert R."/>
            <person name="Binder M."/>
            <person name="Bloem J."/>
            <person name="Labutti K."/>
            <person name="Salamov A."/>
            <person name="Andreopoulos B."/>
            <person name="Baker S.E."/>
            <person name="Barry K."/>
            <person name="Bills G."/>
            <person name="Bluhm B.H."/>
            <person name="Cannon C."/>
            <person name="Castanera R."/>
            <person name="Culley D.E."/>
            <person name="Daum C."/>
            <person name="Ezra D."/>
            <person name="Gonzalez J.B."/>
            <person name="Henrissat B."/>
            <person name="Kuo A."/>
            <person name="Liang C."/>
            <person name="Lipzen A."/>
            <person name="Lutzoni F."/>
            <person name="Magnuson J."/>
            <person name="Mondo S."/>
            <person name="Nolan M."/>
            <person name="Ohm R."/>
            <person name="Pangilinan J."/>
            <person name="Park H.-J."/>
            <person name="Ramirez L."/>
            <person name="Alfaro M."/>
            <person name="Sun H."/>
            <person name="Tritt A."/>
            <person name="Yoshinaga Y."/>
            <person name="Zwiers L.-H."/>
            <person name="Turgeon B.G."/>
            <person name="Goodwin S.B."/>
            <person name="Spatafora J.W."/>
            <person name="Crous P.W."/>
            <person name="Grigoriev I.V."/>
        </authorList>
    </citation>
    <scope>NUCLEOTIDE SEQUENCE</scope>
    <source>
        <strain evidence="6">CBS 394.84</strain>
    </source>
</reference>
<keyword evidence="7" id="KW-1185">Reference proteome</keyword>
<dbReference type="RefSeq" id="XP_040790202.1">
    <property type="nucleotide sequence ID" value="XM_040938569.1"/>
</dbReference>
<organism evidence="6 7">
    <name type="scientific">Cucurbitaria berberidis CBS 394.84</name>
    <dbReference type="NCBI Taxonomy" id="1168544"/>
    <lineage>
        <taxon>Eukaryota</taxon>
        <taxon>Fungi</taxon>
        <taxon>Dikarya</taxon>
        <taxon>Ascomycota</taxon>
        <taxon>Pezizomycotina</taxon>
        <taxon>Dothideomycetes</taxon>
        <taxon>Pleosporomycetidae</taxon>
        <taxon>Pleosporales</taxon>
        <taxon>Pleosporineae</taxon>
        <taxon>Cucurbitariaceae</taxon>
        <taxon>Cucurbitaria</taxon>
    </lineage>
</organism>
<dbReference type="Gene3D" id="3.30.40.10">
    <property type="entry name" value="Zinc/RING finger domain, C3HC4 (zinc finger)"/>
    <property type="match status" value="1"/>
</dbReference>
<name>A0A9P4LAX6_9PLEO</name>
<gene>
    <name evidence="6" type="ORF">K460DRAFT_62255</name>
</gene>
<evidence type="ECO:0000256" key="4">
    <source>
        <dbReference type="PROSITE-ProRule" id="PRU00175"/>
    </source>
</evidence>
<dbReference type="AlphaFoldDB" id="A0A9P4LAX6"/>
<evidence type="ECO:0000256" key="2">
    <source>
        <dbReference type="ARBA" id="ARBA00022771"/>
    </source>
</evidence>
<sequence length="140" mass="15745">MLTLAIPPSPTQREYLASSPVVSAPPNRSACPICYYNWNVGNETIPQTHCGHMFHRECLITWFGAKEVESANTCPSCRAVCFPSEPMQSSNAEITGERSQNSEYLSFLYQSILCCGVSSVDSVYHVRDRRGRLKYLYLLI</sequence>
<dbReference type="EMBL" id="ML976615">
    <property type="protein sequence ID" value="KAF1847639.1"/>
    <property type="molecule type" value="Genomic_DNA"/>
</dbReference>
<keyword evidence="3" id="KW-0862">Zinc</keyword>
<dbReference type="PANTHER" id="PTHR45969">
    <property type="entry name" value="RING ZINC FINGER PROTEIN-RELATED"/>
    <property type="match status" value="1"/>
</dbReference>
<keyword evidence="2 4" id="KW-0863">Zinc-finger</keyword>
<proteinExistence type="predicted"/>
<dbReference type="SMART" id="SM00184">
    <property type="entry name" value="RING"/>
    <property type="match status" value="1"/>
</dbReference>
<dbReference type="GO" id="GO:0008270">
    <property type="term" value="F:zinc ion binding"/>
    <property type="evidence" value="ECO:0007669"/>
    <property type="project" value="UniProtKB-KW"/>
</dbReference>
<dbReference type="Proteomes" id="UP000800039">
    <property type="component" value="Unassembled WGS sequence"/>
</dbReference>
<accession>A0A9P4LAX6</accession>
<evidence type="ECO:0000313" key="6">
    <source>
        <dbReference type="EMBL" id="KAF1847639.1"/>
    </source>
</evidence>
<dbReference type="GO" id="GO:0016567">
    <property type="term" value="P:protein ubiquitination"/>
    <property type="evidence" value="ECO:0007669"/>
    <property type="project" value="TreeGrafter"/>
</dbReference>
<protein>
    <recommendedName>
        <fullName evidence="5">RING-type domain-containing protein</fullName>
    </recommendedName>
</protein>
<evidence type="ECO:0000256" key="1">
    <source>
        <dbReference type="ARBA" id="ARBA00022723"/>
    </source>
</evidence>
<evidence type="ECO:0000259" key="5">
    <source>
        <dbReference type="PROSITE" id="PS50089"/>
    </source>
</evidence>
<dbReference type="GeneID" id="63855825"/>
<dbReference type="OrthoDB" id="3801318at2759"/>
<feature type="domain" description="RING-type" evidence="5">
    <location>
        <begin position="31"/>
        <end position="78"/>
    </location>
</feature>
<comment type="caution">
    <text evidence="6">The sequence shown here is derived from an EMBL/GenBank/DDBJ whole genome shotgun (WGS) entry which is preliminary data.</text>
</comment>
<evidence type="ECO:0000313" key="7">
    <source>
        <dbReference type="Proteomes" id="UP000800039"/>
    </source>
</evidence>
<dbReference type="PROSITE" id="PS50089">
    <property type="entry name" value="ZF_RING_2"/>
    <property type="match status" value="1"/>
</dbReference>
<dbReference type="InterPro" id="IPR001841">
    <property type="entry name" value="Znf_RING"/>
</dbReference>